<proteinExistence type="predicted"/>
<reference evidence="2" key="1">
    <citation type="journal article" date="2019" name="Int. J. Syst. Evol. Microbiol.">
        <title>The Global Catalogue of Microorganisms (GCM) 10K type strain sequencing project: providing services to taxonomists for standard genome sequencing and annotation.</title>
        <authorList>
            <consortium name="The Broad Institute Genomics Platform"/>
            <consortium name="The Broad Institute Genome Sequencing Center for Infectious Disease"/>
            <person name="Wu L."/>
            <person name="Ma J."/>
        </authorList>
    </citation>
    <scope>NUCLEOTIDE SEQUENCE [LARGE SCALE GENOMIC DNA]</scope>
    <source>
        <strain evidence="2">CECT 7649</strain>
    </source>
</reference>
<dbReference type="RefSeq" id="WP_379753745.1">
    <property type="nucleotide sequence ID" value="NZ_JBHSYB010000008.1"/>
</dbReference>
<evidence type="ECO:0000313" key="2">
    <source>
        <dbReference type="Proteomes" id="UP001597051"/>
    </source>
</evidence>
<dbReference type="EMBL" id="JBHTIZ010000007">
    <property type="protein sequence ID" value="MFD0983445.1"/>
    <property type="molecule type" value="Genomic_DNA"/>
</dbReference>
<accession>A0ABW3IZ68</accession>
<name>A0ABW3IZ68_9FLAO</name>
<organism evidence="1 2">
    <name type="scientific">Flavobacterium myungsuense</name>
    <dbReference type="NCBI Taxonomy" id="651823"/>
    <lineage>
        <taxon>Bacteria</taxon>
        <taxon>Pseudomonadati</taxon>
        <taxon>Bacteroidota</taxon>
        <taxon>Flavobacteriia</taxon>
        <taxon>Flavobacteriales</taxon>
        <taxon>Flavobacteriaceae</taxon>
        <taxon>Flavobacterium</taxon>
    </lineage>
</organism>
<dbReference type="Gene3D" id="1.20.120.160">
    <property type="entry name" value="HPT domain"/>
    <property type="match status" value="1"/>
</dbReference>
<dbReference type="SUPFAM" id="SSF47226">
    <property type="entry name" value="Histidine-containing phosphotransfer domain, HPT domain"/>
    <property type="match status" value="1"/>
</dbReference>
<evidence type="ECO:0000313" key="1">
    <source>
        <dbReference type="EMBL" id="MFD0983445.1"/>
    </source>
</evidence>
<dbReference type="Proteomes" id="UP001597051">
    <property type="component" value="Unassembled WGS sequence"/>
</dbReference>
<protein>
    <submittedName>
        <fullName evidence="1">Hpt domain-containing protein</fullName>
    </submittedName>
</protein>
<gene>
    <name evidence="1" type="ORF">ACFQ0S_03040</name>
</gene>
<dbReference type="InterPro" id="IPR036641">
    <property type="entry name" value="HPT_dom_sf"/>
</dbReference>
<comment type="caution">
    <text evidence="1">The sequence shown here is derived from an EMBL/GenBank/DDBJ whole genome shotgun (WGS) entry which is preliminary data.</text>
</comment>
<keyword evidence="2" id="KW-1185">Reference proteome</keyword>
<sequence length="105" mass="12244">MEEPNIKYILKLSGNDESVRLKLINVLKYELPLEIEAYYATINQNQLQQAVFHVHKIKHKMAILGLENSYSSAEIYENQLSENRVELQSKFENTLTLMLNFVNSL</sequence>